<protein>
    <recommendedName>
        <fullName evidence="3">IrrE N-terminal-like domain-containing protein</fullName>
    </recommendedName>
</protein>
<organism evidence="1 2">
    <name type="scientific">Mycobacteroides salmoniphilum</name>
    <dbReference type="NCBI Taxonomy" id="404941"/>
    <lineage>
        <taxon>Bacteria</taxon>
        <taxon>Bacillati</taxon>
        <taxon>Actinomycetota</taxon>
        <taxon>Actinomycetes</taxon>
        <taxon>Mycobacteriales</taxon>
        <taxon>Mycobacteriaceae</taxon>
        <taxon>Mycobacteroides</taxon>
    </lineage>
</organism>
<name>A0A4R8T1A3_9MYCO</name>
<sequence length="188" mass="21083">MTDEQPPAAARNFIGPEDRRIAQALYRDLESRDVIPRPWSMAEFVSACAEISGRSISLVAQPPDFWQSSDPGDCMTGMMITLPDRHLVLYRSNASIRYQEHQIAHELAHLLFEHNGAGRITDRQIQALFGGLFTSTEAVREALAAHNRAGLSNAQERQAEAFADVLLFNGYQSLDPTVEHTRKLFGFR</sequence>
<comment type="caution">
    <text evidence="1">The sequence shown here is derived from an EMBL/GenBank/DDBJ whole genome shotgun (WGS) entry which is preliminary data.</text>
</comment>
<evidence type="ECO:0008006" key="3">
    <source>
        <dbReference type="Google" id="ProtNLM"/>
    </source>
</evidence>
<evidence type="ECO:0000313" key="2">
    <source>
        <dbReference type="Proteomes" id="UP000294604"/>
    </source>
</evidence>
<accession>A0A4R8T1A3</accession>
<dbReference type="AlphaFoldDB" id="A0A4R8T1A3"/>
<dbReference type="Proteomes" id="UP000294604">
    <property type="component" value="Unassembled WGS sequence"/>
</dbReference>
<proteinExistence type="predicted"/>
<evidence type="ECO:0000313" key="1">
    <source>
        <dbReference type="EMBL" id="TEA09188.1"/>
    </source>
</evidence>
<dbReference type="RefSeq" id="WP_134080855.1">
    <property type="nucleotide sequence ID" value="NZ_PECL01000002.1"/>
</dbReference>
<dbReference type="EMBL" id="PECL01000002">
    <property type="protein sequence ID" value="TEA09188.1"/>
    <property type="molecule type" value="Genomic_DNA"/>
</dbReference>
<reference evidence="1 2" key="1">
    <citation type="journal article" date="2019" name="Sci. Rep.">
        <title>Extended insight into the Mycobacterium chelonae-abscessus complex through whole genome sequencing of Mycobacterium salmoniphilum outbreak and Mycobacterium salmoniphilum-like strains.</title>
        <authorList>
            <person name="Behra P.R.K."/>
            <person name="Das S."/>
            <person name="Pettersson B.M.F."/>
            <person name="Shirreff L."/>
            <person name="DuCote T."/>
            <person name="Jacobsson K.G."/>
            <person name="Ennis D.G."/>
            <person name="Kirsebom L.A."/>
        </authorList>
    </citation>
    <scope>NUCLEOTIDE SEQUENCE [LARGE SCALE GENOMIC DNA]</scope>
    <source>
        <strain evidence="1 2">CCUG 60884</strain>
    </source>
</reference>
<gene>
    <name evidence="1" type="ORF">CCUG60884_00178</name>
</gene>